<protein>
    <submittedName>
        <fullName evidence="2">Uncharacterized protein</fullName>
    </submittedName>
</protein>
<proteinExistence type="evidence at transcript level"/>
<reference evidence="2" key="1">
    <citation type="journal article" date="2009" name="PLoS Genet.">
        <title>Sequencing, mapping, and analysis of 27,455 maize full-length cDNAs.</title>
        <authorList>
            <person name="Soderlund C."/>
            <person name="Descour A."/>
            <person name="Kudrna D."/>
            <person name="Bomhoff M."/>
            <person name="Boyd L."/>
            <person name="Currie J."/>
            <person name="Angelova A."/>
            <person name="Collura K."/>
            <person name="Wissotski M."/>
            <person name="Ashley E."/>
            <person name="Morrow D."/>
            <person name="Fernandes J."/>
            <person name="Walbot V."/>
            <person name="Yu Y."/>
        </authorList>
    </citation>
    <scope>NUCLEOTIDE SEQUENCE</scope>
    <source>
        <strain evidence="2">B73</strain>
    </source>
</reference>
<evidence type="ECO:0000256" key="1">
    <source>
        <dbReference type="SAM" id="MobiDB-lite"/>
    </source>
</evidence>
<feature type="region of interest" description="Disordered" evidence="1">
    <location>
        <begin position="1"/>
        <end position="33"/>
    </location>
</feature>
<feature type="compositionally biased region" description="Polar residues" evidence="1">
    <location>
        <begin position="8"/>
        <end position="18"/>
    </location>
</feature>
<dbReference type="AlphaFoldDB" id="C0PED5"/>
<feature type="compositionally biased region" description="Basic and acidic residues" evidence="1">
    <location>
        <begin position="22"/>
        <end position="33"/>
    </location>
</feature>
<name>C0PED5_MAIZE</name>
<organism evidence="2">
    <name type="scientific">Zea mays</name>
    <name type="common">Maize</name>
    <dbReference type="NCBI Taxonomy" id="4577"/>
    <lineage>
        <taxon>Eukaryota</taxon>
        <taxon>Viridiplantae</taxon>
        <taxon>Streptophyta</taxon>
        <taxon>Embryophyta</taxon>
        <taxon>Tracheophyta</taxon>
        <taxon>Spermatophyta</taxon>
        <taxon>Magnoliopsida</taxon>
        <taxon>Liliopsida</taxon>
        <taxon>Poales</taxon>
        <taxon>Poaceae</taxon>
        <taxon>PACMAD clade</taxon>
        <taxon>Panicoideae</taxon>
        <taxon>Andropogonodae</taxon>
        <taxon>Andropogoneae</taxon>
        <taxon>Tripsacinae</taxon>
        <taxon>Zea</taxon>
    </lineage>
</organism>
<accession>C0PED5</accession>
<reference evidence="2" key="2">
    <citation type="submission" date="2012-06" db="EMBL/GenBank/DDBJ databases">
        <authorList>
            <person name="Yu Y."/>
            <person name="Currie J."/>
            <person name="Lomeli R."/>
            <person name="Angelova A."/>
            <person name="Collura K."/>
            <person name="Wissotski M."/>
            <person name="Campos D."/>
            <person name="Kudrna D."/>
            <person name="Golser W."/>
            <person name="Ashely E."/>
            <person name="Descour A."/>
            <person name="Fernandes J."/>
            <person name="Soderlund C."/>
            <person name="Walbot V."/>
        </authorList>
    </citation>
    <scope>NUCLEOTIDE SEQUENCE</scope>
    <source>
        <strain evidence="2">B73</strain>
    </source>
</reference>
<dbReference type="EMBL" id="BT066654">
    <property type="protein sequence ID" value="ACN33551.1"/>
    <property type="molecule type" value="mRNA"/>
</dbReference>
<sequence>MPRGEISTKANLINPNKPSQRRGAETDAKTRST</sequence>
<evidence type="ECO:0000313" key="2">
    <source>
        <dbReference type="EMBL" id="ACN33551.1"/>
    </source>
</evidence>